<dbReference type="GO" id="GO:0008237">
    <property type="term" value="F:metallopeptidase activity"/>
    <property type="evidence" value="ECO:0007669"/>
    <property type="project" value="InterPro"/>
</dbReference>
<gene>
    <name evidence="3" type="ORF">FPSE_01843</name>
</gene>
<reference evidence="3 4" key="1">
    <citation type="journal article" date="2012" name="PLoS Pathog.">
        <title>Comparative pathogenomics reveals horizontally acquired novel virulence genes in fungi infecting cereal hosts.</title>
        <authorList>
            <person name="Gardiner D.M."/>
            <person name="McDonald M.C."/>
            <person name="Covarelli L."/>
            <person name="Solomon P.S."/>
            <person name="Rusu A.G."/>
            <person name="Marshall M."/>
            <person name="Kazan K."/>
            <person name="Chakraborty S."/>
            <person name="McDonald B.A."/>
            <person name="Manners J.M."/>
        </authorList>
    </citation>
    <scope>NUCLEOTIDE SEQUENCE [LARGE SCALE GENOMIC DNA]</scope>
    <source>
        <strain evidence="3 4">CS3096</strain>
    </source>
</reference>
<feature type="signal peptide" evidence="2">
    <location>
        <begin position="1"/>
        <end position="16"/>
    </location>
</feature>
<dbReference type="KEGG" id="fpu:FPSE_01843"/>
<evidence type="ECO:0008006" key="5">
    <source>
        <dbReference type="Google" id="ProtNLM"/>
    </source>
</evidence>
<feature type="region of interest" description="Disordered" evidence="1">
    <location>
        <begin position="145"/>
        <end position="164"/>
    </location>
</feature>
<accession>K3VQW0</accession>
<organism evidence="3 4">
    <name type="scientific">Fusarium pseudograminearum (strain CS3096)</name>
    <name type="common">Wheat and barley crown-rot fungus</name>
    <dbReference type="NCBI Taxonomy" id="1028729"/>
    <lineage>
        <taxon>Eukaryota</taxon>
        <taxon>Fungi</taxon>
        <taxon>Dikarya</taxon>
        <taxon>Ascomycota</taxon>
        <taxon>Pezizomycotina</taxon>
        <taxon>Sordariomycetes</taxon>
        <taxon>Hypocreomycetidae</taxon>
        <taxon>Hypocreales</taxon>
        <taxon>Nectriaceae</taxon>
        <taxon>Fusarium</taxon>
    </lineage>
</organism>
<evidence type="ECO:0000313" key="4">
    <source>
        <dbReference type="Proteomes" id="UP000007978"/>
    </source>
</evidence>
<protein>
    <recommendedName>
        <fullName evidence="5">Lysine-specific metallo-endopeptidase domain-containing protein</fullName>
    </recommendedName>
</protein>
<keyword evidence="2" id="KW-0732">Signal</keyword>
<comment type="caution">
    <text evidence="3">The sequence shown here is derived from an EMBL/GenBank/DDBJ whole genome shotgun (WGS) entry which is preliminary data.</text>
</comment>
<sequence length="380" mass="42153">MKIFFPIVALAGLGLAADMNVWDLDDSCQTAERKGVFDKAYSDAEVLAVKAQGDLETLKGARPDFVSNMRTNWDRIARAATNMFGFIPNKDGHDPNEEHYSNVRYVYDRMVKTLHNDEMIPANGYGGLKPLLLCDESKFVWVGRDDKDPHDPAERPLRESRPKEMAGQTAGAWVYKKRYLVNAVKQASTGLCRPGVFAITLTRNDFIIFCPPSFKDETAQTRSAVDAKDGVQKDDALDTYSATSLSRVMVHELAHWFGGDNSGGPENRNVPDQQAVGKEGALVFQKPDGKRTTDASIPGVKKYVTYNFLWVSNLARSHEGPNAGNCGPSKATFTAESYALFALMSYMDNWDWANDGKAKAFADEMIPYERLPNGKKARLG</sequence>
<keyword evidence="4" id="KW-1185">Reference proteome</keyword>
<dbReference type="eggNOG" id="ENOG502TE9B">
    <property type="taxonomic scope" value="Eukaryota"/>
</dbReference>
<dbReference type="Gene3D" id="3.40.390.10">
    <property type="entry name" value="Collagenase (Catalytic Domain)"/>
    <property type="match status" value="1"/>
</dbReference>
<dbReference type="RefSeq" id="XP_009253237.1">
    <property type="nucleotide sequence ID" value="XM_009254962.1"/>
</dbReference>
<evidence type="ECO:0000256" key="1">
    <source>
        <dbReference type="SAM" id="MobiDB-lite"/>
    </source>
</evidence>
<dbReference type="Proteomes" id="UP000007978">
    <property type="component" value="Chromosome 2"/>
</dbReference>
<dbReference type="InterPro" id="IPR024079">
    <property type="entry name" value="MetalloPept_cat_dom_sf"/>
</dbReference>
<name>K3VQW0_FUSPC</name>
<evidence type="ECO:0000256" key="2">
    <source>
        <dbReference type="SAM" id="SignalP"/>
    </source>
</evidence>
<proteinExistence type="predicted"/>
<feature type="chain" id="PRO_5003871081" description="Lysine-specific metallo-endopeptidase domain-containing protein" evidence="2">
    <location>
        <begin position="17"/>
        <end position="380"/>
    </location>
</feature>
<dbReference type="OrthoDB" id="5039373at2759"/>
<dbReference type="GeneID" id="20360462"/>
<dbReference type="AlphaFoldDB" id="K3VQW0"/>
<evidence type="ECO:0000313" key="3">
    <source>
        <dbReference type="EMBL" id="EKJ77917.1"/>
    </source>
</evidence>
<dbReference type="EMBL" id="AFNW01000053">
    <property type="protein sequence ID" value="EKJ77917.1"/>
    <property type="molecule type" value="Genomic_DNA"/>
</dbReference>
<dbReference type="HOGENOM" id="CLU_727702_0_0_1"/>